<protein>
    <recommendedName>
        <fullName evidence="3">G domain-containing protein</fullName>
    </recommendedName>
</protein>
<dbReference type="SUPFAM" id="SSF52540">
    <property type="entry name" value="P-loop containing nucleoside triphosphate hydrolases"/>
    <property type="match status" value="1"/>
</dbReference>
<dbReference type="InParanoid" id="A0A0C3APK3"/>
<dbReference type="CDD" id="cd00882">
    <property type="entry name" value="Ras_like_GTPase"/>
    <property type="match status" value="1"/>
</dbReference>
<accession>A0A0C3APK3</accession>
<dbReference type="Gene3D" id="3.40.50.300">
    <property type="entry name" value="P-loop containing nucleotide triphosphate hydrolases"/>
    <property type="match status" value="1"/>
</dbReference>
<dbReference type="AlphaFoldDB" id="A0A0C3APK3"/>
<name>A0A0C3APK3_PILCF</name>
<gene>
    <name evidence="1" type="ORF">PILCRDRAFT_13216</name>
</gene>
<dbReference type="Proteomes" id="UP000054166">
    <property type="component" value="Unassembled WGS sequence"/>
</dbReference>
<dbReference type="HOGENOM" id="CLU_018003_0_1_1"/>
<dbReference type="InterPro" id="IPR027417">
    <property type="entry name" value="P-loop_NTPase"/>
</dbReference>
<evidence type="ECO:0000313" key="2">
    <source>
        <dbReference type="Proteomes" id="UP000054166"/>
    </source>
</evidence>
<keyword evidence="2" id="KW-1185">Reference proteome</keyword>
<sequence>MHAEGVGDHIVAIIGSAGSGKSTFIEKASRGVHGAVHDGLESLTDDIQMVEATHPKDGHLVMFLDTPTFGEHSYSSTDVLYQISQWLRQQGIGDLKLSTIIYLHRISDTRMDGSLLKNLQIFAKLLGPKAMPNIVIATTMWSKVSYEEGKRREDDLRRLLQVMAANGCKIKRFDNTFESAWDIIGRNTSTTPLSLQKLSHQGWFRQTSRMVFGSSGTKYNGPAITFAHLYHAFH</sequence>
<evidence type="ECO:0000313" key="1">
    <source>
        <dbReference type="EMBL" id="KIM75843.1"/>
    </source>
</evidence>
<evidence type="ECO:0008006" key="3">
    <source>
        <dbReference type="Google" id="ProtNLM"/>
    </source>
</evidence>
<dbReference type="STRING" id="765440.A0A0C3APK3"/>
<proteinExistence type="predicted"/>
<reference evidence="1 2" key="1">
    <citation type="submission" date="2014-04" db="EMBL/GenBank/DDBJ databases">
        <authorList>
            <consortium name="DOE Joint Genome Institute"/>
            <person name="Kuo A."/>
            <person name="Tarkka M."/>
            <person name="Buscot F."/>
            <person name="Kohler A."/>
            <person name="Nagy L.G."/>
            <person name="Floudas D."/>
            <person name="Copeland A."/>
            <person name="Barry K.W."/>
            <person name="Cichocki N."/>
            <person name="Veneault-Fourrey C."/>
            <person name="LaButti K."/>
            <person name="Lindquist E.A."/>
            <person name="Lipzen A."/>
            <person name="Lundell T."/>
            <person name="Morin E."/>
            <person name="Murat C."/>
            <person name="Sun H."/>
            <person name="Tunlid A."/>
            <person name="Henrissat B."/>
            <person name="Grigoriev I.V."/>
            <person name="Hibbett D.S."/>
            <person name="Martin F."/>
            <person name="Nordberg H.P."/>
            <person name="Cantor M.N."/>
            <person name="Hua S.X."/>
        </authorList>
    </citation>
    <scope>NUCLEOTIDE SEQUENCE [LARGE SCALE GENOMIC DNA]</scope>
    <source>
        <strain evidence="1 2">F 1598</strain>
    </source>
</reference>
<organism evidence="1 2">
    <name type="scientific">Piloderma croceum (strain F 1598)</name>
    <dbReference type="NCBI Taxonomy" id="765440"/>
    <lineage>
        <taxon>Eukaryota</taxon>
        <taxon>Fungi</taxon>
        <taxon>Dikarya</taxon>
        <taxon>Basidiomycota</taxon>
        <taxon>Agaricomycotina</taxon>
        <taxon>Agaricomycetes</taxon>
        <taxon>Agaricomycetidae</taxon>
        <taxon>Atheliales</taxon>
        <taxon>Atheliaceae</taxon>
        <taxon>Piloderma</taxon>
    </lineage>
</organism>
<dbReference type="EMBL" id="KN833041">
    <property type="protein sequence ID" value="KIM75843.1"/>
    <property type="molecule type" value="Genomic_DNA"/>
</dbReference>
<reference evidence="2" key="2">
    <citation type="submission" date="2015-01" db="EMBL/GenBank/DDBJ databases">
        <title>Evolutionary Origins and Diversification of the Mycorrhizal Mutualists.</title>
        <authorList>
            <consortium name="DOE Joint Genome Institute"/>
            <consortium name="Mycorrhizal Genomics Consortium"/>
            <person name="Kohler A."/>
            <person name="Kuo A."/>
            <person name="Nagy L.G."/>
            <person name="Floudas D."/>
            <person name="Copeland A."/>
            <person name="Barry K.W."/>
            <person name="Cichocki N."/>
            <person name="Veneault-Fourrey C."/>
            <person name="LaButti K."/>
            <person name="Lindquist E.A."/>
            <person name="Lipzen A."/>
            <person name="Lundell T."/>
            <person name="Morin E."/>
            <person name="Murat C."/>
            <person name="Riley R."/>
            <person name="Ohm R."/>
            <person name="Sun H."/>
            <person name="Tunlid A."/>
            <person name="Henrissat B."/>
            <person name="Grigoriev I.V."/>
            <person name="Hibbett D.S."/>
            <person name="Martin F."/>
        </authorList>
    </citation>
    <scope>NUCLEOTIDE SEQUENCE [LARGE SCALE GENOMIC DNA]</scope>
    <source>
        <strain evidence="2">F 1598</strain>
    </source>
</reference>
<dbReference type="OrthoDB" id="8954335at2759"/>